<dbReference type="EMBL" id="WCUG01000004">
    <property type="protein sequence ID" value="KAB4171645.1"/>
    <property type="molecule type" value="Genomic_DNA"/>
</dbReference>
<dbReference type="EMBL" id="WCTY01000005">
    <property type="protein sequence ID" value="KAB4186685.1"/>
    <property type="molecule type" value="Genomic_DNA"/>
</dbReference>
<reference evidence="5 6" key="2">
    <citation type="journal article" date="2019" name="Nat. Med.">
        <title>A library of human gut bacterial isolates paired with longitudinal multiomics data enables mechanistic microbiome research.</title>
        <authorList>
            <person name="Poyet M."/>
            <person name="Groussin M."/>
            <person name="Gibbons S.M."/>
            <person name="Avila-Pacheco J."/>
            <person name="Jiang X."/>
            <person name="Kearney S.M."/>
            <person name="Perrotta A.R."/>
            <person name="Berdy B."/>
            <person name="Zhao S."/>
            <person name="Lieberman T.D."/>
            <person name="Swanson P.K."/>
            <person name="Smith M."/>
            <person name="Roesemann S."/>
            <person name="Alexander J.E."/>
            <person name="Rich S.A."/>
            <person name="Livny J."/>
            <person name="Vlamakis H."/>
            <person name="Clish C."/>
            <person name="Bullock K."/>
            <person name="Deik A."/>
            <person name="Scott J."/>
            <person name="Pierce K.A."/>
            <person name="Xavier R.J."/>
            <person name="Alm E.J."/>
        </authorList>
    </citation>
    <scope>NUCLEOTIDE SEQUENCE [LARGE SCALE GENOMIC DNA]</scope>
    <source>
        <strain evidence="2 6">BIOML-A19</strain>
        <strain evidence="1 5">BIOML-A27</strain>
    </source>
</reference>
<dbReference type="Proteomes" id="UP000433928">
    <property type="component" value="Unassembled WGS sequence"/>
</dbReference>
<accession>A0A3E5F589</accession>
<name>A0A3E5F589_BACUN</name>
<evidence type="ECO:0000313" key="5">
    <source>
        <dbReference type="Proteomes" id="UP000433928"/>
    </source>
</evidence>
<dbReference type="RefSeq" id="WP_117599698.1">
    <property type="nucleotide sequence ID" value="NZ_QSVA01000002.1"/>
</dbReference>
<dbReference type="Proteomes" id="UP000260759">
    <property type="component" value="Unassembled WGS sequence"/>
</dbReference>
<protein>
    <submittedName>
        <fullName evidence="3">Uncharacterized protein</fullName>
    </submittedName>
</protein>
<organism evidence="3 4">
    <name type="scientific">Bacteroides uniformis</name>
    <dbReference type="NCBI Taxonomy" id="820"/>
    <lineage>
        <taxon>Bacteria</taxon>
        <taxon>Pseudomonadati</taxon>
        <taxon>Bacteroidota</taxon>
        <taxon>Bacteroidia</taxon>
        <taxon>Bacteroidales</taxon>
        <taxon>Bacteroidaceae</taxon>
        <taxon>Bacteroides</taxon>
    </lineage>
</organism>
<proteinExistence type="predicted"/>
<evidence type="ECO:0000313" key="6">
    <source>
        <dbReference type="Proteomes" id="UP000487221"/>
    </source>
</evidence>
<reference evidence="3 4" key="1">
    <citation type="submission" date="2018-08" db="EMBL/GenBank/DDBJ databases">
        <title>A genome reference for cultivated species of the human gut microbiota.</title>
        <authorList>
            <person name="Zou Y."/>
            <person name="Xue W."/>
            <person name="Luo G."/>
        </authorList>
    </citation>
    <scope>NUCLEOTIDE SEQUENCE [LARGE SCALE GENOMIC DNA]</scope>
    <source>
        <strain evidence="3 4">OM03-4</strain>
    </source>
</reference>
<evidence type="ECO:0000313" key="3">
    <source>
        <dbReference type="EMBL" id="RGN96798.1"/>
    </source>
</evidence>
<dbReference type="Proteomes" id="UP000487221">
    <property type="component" value="Unassembled WGS sequence"/>
</dbReference>
<dbReference type="EMBL" id="QSVA01000002">
    <property type="protein sequence ID" value="RGN96798.1"/>
    <property type="molecule type" value="Genomic_DNA"/>
</dbReference>
<comment type="caution">
    <text evidence="3">The sequence shown here is derived from an EMBL/GenBank/DDBJ whole genome shotgun (WGS) entry which is preliminary data.</text>
</comment>
<evidence type="ECO:0000313" key="1">
    <source>
        <dbReference type="EMBL" id="KAB4171645.1"/>
    </source>
</evidence>
<sequence>MRYFIDNIKTYANVNKKGRALQIYVQQFDRHLIADECSLDALKCDIEHQIKVMNEKYPRSRPVRLEVYENAKGGQWTILVEHDSDSIVCIISYEKVMGYYTLADKIDQFAKIGQ</sequence>
<evidence type="ECO:0000313" key="2">
    <source>
        <dbReference type="EMBL" id="KAB4186685.1"/>
    </source>
</evidence>
<evidence type="ECO:0000313" key="4">
    <source>
        <dbReference type="Proteomes" id="UP000260759"/>
    </source>
</evidence>
<gene>
    <name evidence="3" type="ORF">DXB37_03985</name>
    <name evidence="2" type="ORF">GAQ44_03665</name>
    <name evidence="1" type="ORF">GAQ59_04730</name>
</gene>
<dbReference type="AlphaFoldDB" id="A0A3E5F589"/>